<comment type="caution">
    <text evidence="2">The sequence shown here is derived from an EMBL/GenBank/DDBJ whole genome shotgun (WGS) entry which is preliminary data.</text>
</comment>
<dbReference type="RefSeq" id="WP_075132785.1">
    <property type="nucleotide sequence ID" value="NZ_MSIF01000004.1"/>
</dbReference>
<dbReference type="SMART" id="SM00530">
    <property type="entry name" value="HTH_XRE"/>
    <property type="match status" value="1"/>
</dbReference>
<reference evidence="2 3" key="1">
    <citation type="submission" date="2016-12" db="EMBL/GenBank/DDBJ databases">
        <title>The draft genome sequence of Actinophytocola xinjiangensis.</title>
        <authorList>
            <person name="Wang W."/>
            <person name="Yuan L."/>
        </authorList>
    </citation>
    <scope>NUCLEOTIDE SEQUENCE [LARGE SCALE GENOMIC DNA]</scope>
    <source>
        <strain evidence="2 3">CGMCC 4.4663</strain>
    </source>
</reference>
<evidence type="ECO:0000313" key="2">
    <source>
        <dbReference type="EMBL" id="OLF11550.1"/>
    </source>
</evidence>
<evidence type="ECO:0000313" key="3">
    <source>
        <dbReference type="Proteomes" id="UP000185696"/>
    </source>
</evidence>
<dbReference type="Pfam" id="PF13560">
    <property type="entry name" value="HTH_31"/>
    <property type="match status" value="1"/>
</dbReference>
<dbReference type="PROSITE" id="PS50943">
    <property type="entry name" value="HTH_CROC1"/>
    <property type="match status" value="1"/>
</dbReference>
<dbReference type="Pfam" id="PF19054">
    <property type="entry name" value="DUF5753"/>
    <property type="match status" value="1"/>
</dbReference>
<dbReference type="Proteomes" id="UP000185696">
    <property type="component" value="Unassembled WGS sequence"/>
</dbReference>
<proteinExistence type="predicted"/>
<dbReference type="EMBL" id="MSIF01000004">
    <property type="protein sequence ID" value="OLF11550.1"/>
    <property type="molecule type" value="Genomic_DNA"/>
</dbReference>
<dbReference type="InterPro" id="IPR010982">
    <property type="entry name" value="Lambda_DNA-bd_dom_sf"/>
</dbReference>
<name>A0A7Z1AZ59_9PSEU</name>
<dbReference type="SUPFAM" id="SSF47413">
    <property type="entry name" value="lambda repressor-like DNA-binding domains"/>
    <property type="match status" value="1"/>
</dbReference>
<dbReference type="AlphaFoldDB" id="A0A7Z1AZ59"/>
<sequence length="277" mass="30280">MTRTALKHQVASGLRTLRERAGISREDAASVIRASVPTIGHIETARSLPSGLQLEKLLAHYGCPERIPAFLDLRERARAGHDWWSVHPADAIPAYRTLFLGGETVAERIEVWDPQHVPELASTPDYAAALLRATDTPPEDLDQRLALLADRQRAVLDDNAPAVTLVIGEVALRWPVGEPAVVRAQVDHLVALTRRPTVEVRILPVEAPRHPGPFTLLTFPGLGLGDEPTAVYEETMVSGYHYDSPVDVARYRAAFAGLVAESIGPDGLPVMLRRLGF</sequence>
<gene>
    <name evidence="2" type="ORF">BLA60_11380</name>
</gene>
<feature type="domain" description="HTH cro/C1-type" evidence="1">
    <location>
        <begin position="14"/>
        <end position="67"/>
    </location>
</feature>
<dbReference type="InterPro" id="IPR001387">
    <property type="entry name" value="Cro/C1-type_HTH"/>
</dbReference>
<accession>A0A7Z1AZ59</accession>
<evidence type="ECO:0000259" key="1">
    <source>
        <dbReference type="PROSITE" id="PS50943"/>
    </source>
</evidence>
<organism evidence="2 3">
    <name type="scientific">Actinophytocola xinjiangensis</name>
    <dbReference type="NCBI Taxonomy" id="485602"/>
    <lineage>
        <taxon>Bacteria</taxon>
        <taxon>Bacillati</taxon>
        <taxon>Actinomycetota</taxon>
        <taxon>Actinomycetes</taxon>
        <taxon>Pseudonocardiales</taxon>
        <taxon>Pseudonocardiaceae</taxon>
    </lineage>
</organism>
<protein>
    <recommendedName>
        <fullName evidence="1">HTH cro/C1-type domain-containing protein</fullName>
    </recommendedName>
</protein>
<dbReference type="InterPro" id="IPR043917">
    <property type="entry name" value="DUF5753"/>
</dbReference>
<dbReference type="GO" id="GO:0003677">
    <property type="term" value="F:DNA binding"/>
    <property type="evidence" value="ECO:0007669"/>
    <property type="project" value="InterPro"/>
</dbReference>
<dbReference type="CDD" id="cd00093">
    <property type="entry name" value="HTH_XRE"/>
    <property type="match status" value="1"/>
</dbReference>
<keyword evidence="3" id="KW-1185">Reference proteome</keyword>
<dbReference type="Gene3D" id="1.10.260.40">
    <property type="entry name" value="lambda repressor-like DNA-binding domains"/>
    <property type="match status" value="1"/>
</dbReference>